<feature type="non-terminal residue" evidence="2">
    <location>
        <position position="1"/>
    </location>
</feature>
<protein>
    <submittedName>
        <fullName evidence="2">Uncharacterized protein</fullName>
    </submittedName>
</protein>
<keyword evidence="3" id="KW-1185">Reference proteome</keyword>
<accession>A0ABQ7SF32</accession>
<dbReference type="EMBL" id="JAIPUX010005290">
    <property type="protein sequence ID" value="KAH0615937.1"/>
    <property type="molecule type" value="Genomic_DNA"/>
</dbReference>
<name>A0ABQ7SF32_PHRPL</name>
<organism evidence="2 3">
    <name type="scientific">Phrynosoma platyrhinos</name>
    <name type="common">Desert horned lizard</name>
    <dbReference type="NCBI Taxonomy" id="52577"/>
    <lineage>
        <taxon>Eukaryota</taxon>
        <taxon>Metazoa</taxon>
        <taxon>Chordata</taxon>
        <taxon>Craniata</taxon>
        <taxon>Vertebrata</taxon>
        <taxon>Euteleostomi</taxon>
        <taxon>Lepidosauria</taxon>
        <taxon>Squamata</taxon>
        <taxon>Bifurcata</taxon>
        <taxon>Unidentata</taxon>
        <taxon>Episquamata</taxon>
        <taxon>Toxicofera</taxon>
        <taxon>Iguania</taxon>
        <taxon>Phrynosomatidae</taxon>
        <taxon>Phrynosomatinae</taxon>
        <taxon>Phrynosoma</taxon>
    </lineage>
</organism>
<evidence type="ECO:0000256" key="1">
    <source>
        <dbReference type="SAM" id="MobiDB-lite"/>
    </source>
</evidence>
<dbReference type="Proteomes" id="UP000826234">
    <property type="component" value="Unassembled WGS sequence"/>
</dbReference>
<proteinExistence type="predicted"/>
<gene>
    <name evidence="2" type="ORF">JD844_026602</name>
</gene>
<evidence type="ECO:0000313" key="2">
    <source>
        <dbReference type="EMBL" id="KAH0615937.1"/>
    </source>
</evidence>
<sequence length="90" mass="10981">FHRQSWRTTMSSSTRFHWNSPCQWELHRRRRVSLRIFRHRLLPVMKHRSVEKGTRSRPSIHQLEKHRPLVQMRSETPHMKQLSGGCQCIQ</sequence>
<evidence type="ECO:0000313" key="3">
    <source>
        <dbReference type="Proteomes" id="UP000826234"/>
    </source>
</evidence>
<reference evidence="2 3" key="1">
    <citation type="journal article" date="2022" name="Gigascience">
        <title>A chromosome-level genome assembly and annotation of the desert horned lizard, Phrynosoma platyrhinos, provides insight into chromosomal rearrangements among reptiles.</title>
        <authorList>
            <person name="Koochekian N."/>
            <person name="Ascanio A."/>
            <person name="Farleigh K."/>
            <person name="Card D.C."/>
            <person name="Schield D.R."/>
            <person name="Castoe T.A."/>
            <person name="Jezkova T."/>
        </authorList>
    </citation>
    <scope>NUCLEOTIDE SEQUENCE [LARGE SCALE GENOMIC DNA]</scope>
    <source>
        <strain evidence="2">NK-2021</strain>
    </source>
</reference>
<feature type="region of interest" description="Disordered" evidence="1">
    <location>
        <begin position="48"/>
        <end position="90"/>
    </location>
</feature>
<comment type="caution">
    <text evidence="2">The sequence shown here is derived from an EMBL/GenBank/DDBJ whole genome shotgun (WGS) entry which is preliminary data.</text>
</comment>